<feature type="transmembrane region" description="Helical" evidence="2">
    <location>
        <begin position="95"/>
        <end position="121"/>
    </location>
</feature>
<feature type="transmembrane region" description="Helical" evidence="2">
    <location>
        <begin position="56"/>
        <end position="74"/>
    </location>
</feature>
<evidence type="ECO:0000256" key="1">
    <source>
        <dbReference type="ARBA" id="ARBA00023012"/>
    </source>
</evidence>
<keyword evidence="2" id="KW-1133">Transmembrane helix</keyword>
<reference evidence="4 5" key="1">
    <citation type="journal article" date="2018" name="Genet. Mol. Biol.">
        <title>The genome sequence of Dyella jiangningensis FCAV SCS01 from a lignocellulose-decomposing microbial consortium metagenome reveals potential for biotechnological applications.</title>
        <authorList>
            <person name="Desiderato J.G."/>
            <person name="Alvarenga D.O."/>
            <person name="Constancio M.T.L."/>
            <person name="Alves L.M.C."/>
            <person name="Varani A.M."/>
        </authorList>
    </citation>
    <scope>NUCLEOTIDE SEQUENCE [LARGE SCALE GENOMIC DNA]</scope>
    <source>
        <strain evidence="4 5">FCAV SCS01</strain>
    </source>
</reference>
<dbReference type="Pfam" id="PF04397">
    <property type="entry name" value="LytTR"/>
    <property type="match status" value="1"/>
</dbReference>
<dbReference type="PANTHER" id="PTHR37299">
    <property type="entry name" value="TRANSCRIPTIONAL REGULATOR-RELATED"/>
    <property type="match status" value="1"/>
</dbReference>
<dbReference type="SMART" id="SM00850">
    <property type="entry name" value="LytTR"/>
    <property type="match status" value="1"/>
</dbReference>
<gene>
    <name evidence="4" type="ORF">CA260_18190</name>
</gene>
<feature type="transmembrane region" description="Helical" evidence="2">
    <location>
        <begin position="141"/>
        <end position="158"/>
    </location>
</feature>
<dbReference type="RefSeq" id="WP_111984503.1">
    <property type="nucleotide sequence ID" value="NZ_NFZS01000005.1"/>
</dbReference>
<dbReference type="PANTHER" id="PTHR37299:SF1">
    <property type="entry name" value="STAGE 0 SPORULATION PROTEIN A HOMOLOG"/>
    <property type="match status" value="1"/>
</dbReference>
<keyword evidence="2" id="KW-0472">Membrane</keyword>
<accession>A0A328NWP0</accession>
<dbReference type="EMBL" id="NFZS01000005">
    <property type="protein sequence ID" value="RAO74747.1"/>
    <property type="molecule type" value="Genomic_DNA"/>
</dbReference>
<evidence type="ECO:0000259" key="3">
    <source>
        <dbReference type="PROSITE" id="PS50930"/>
    </source>
</evidence>
<keyword evidence="2" id="KW-0812">Transmembrane</keyword>
<comment type="caution">
    <text evidence="4">The sequence shown here is derived from an EMBL/GenBank/DDBJ whole genome shotgun (WGS) entry which is preliminary data.</text>
</comment>
<name>A0A328NWP0_9GAMM</name>
<dbReference type="InterPro" id="IPR007492">
    <property type="entry name" value="LytTR_DNA-bd_dom"/>
</dbReference>
<evidence type="ECO:0000256" key="2">
    <source>
        <dbReference type="SAM" id="Phobius"/>
    </source>
</evidence>
<dbReference type="OrthoDB" id="9781059at2"/>
<sequence>MTTRIGLDYQGFQRWRRPFEVGFWVVMLTANTVFNGLVSWFDHVYHSSGTSNLEPWVWEASSSLVILALVPFVVAATRRWPLRFDTWRQSLQVHVLLTVPFCLVHVGAMVGLRSLAYLAMGSHYRFGNVPVELFYEYLKDFRTYLSFVSLISFYGFFVRRLQGEASLLAEPDEGPPVEPVDRPERFLVRKLGKEFLVAARDIEWLQASGNYVNLHVRGRDYPLRATMAGIEERLDPSRFLRVHRSYLINLDHLAEIEPLETGDARLTMRDGAHIPCSRRYRAQLRERFGETPVGA</sequence>
<dbReference type="PROSITE" id="PS50930">
    <property type="entry name" value="HTH_LYTTR"/>
    <property type="match status" value="1"/>
</dbReference>
<organism evidence="4 5">
    <name type="scientific">Dyella jiangningensis</name>
    <dbReference type="NCBI Taxonomy" id="1379159"/>
    <lineage>
        <taxon>Bacteria</taxon>
        <taxon>Pseudomonadati</taxon>
        <taxon>Pseudomonadota</taxon>
        <taxon>Gammaproteobacteria</taxon>
        <taxon>Lysobacterales</taxon>
        <taxon>Rhodanobacteraceae</taxon>
        <taxon>Dyella</taxon>
    </lineage>
</organism>
<dbReference type="AlphaFoldDB" id="A0A328NWP0"/>
<dbReference type="GO" id="GO:0003677">
    <property type="term" value="F:DNA binding"/>
    <property type="evidence" value="ECO:0007669"/>
    <property type="project" value="InterPro"/>
</dbReference>
<dbReference type="InterPro" id="IPR046947">
    <property type="entry name" value="LytR-like"/>
</dbReference>
<evidence type="ECO:0000313" key="5">
    <source>
        <dbReference type="Proteomes" id="UP000248926"/>
    </source>
</evidence>
<dbReference type="PIRSF" id="PIRSF031767">
    <property type="entry name" value="MHYE_LytTR"/>
    <property type="match status" value="1"/>
</dbReference>
<evidence type="ECO:0000313" key="4">
    <source>
        <dbReference type="EMBL" id="RAO74747.1"/>
    </source>
</evidence>
<dbReference type="InterPro" id="IPR012379">
    <property type="entry name" value="LytTR_MHYE"/>
</dbReference>
<feature type="transmembrane region" description="Helical" evidence="2">
    <location>
        <begin position="21"/>
        <end position="41"/>
    </location>
</feature>
<keyword evidence="5" id="KW-1185">Reference proteome</keyword>
<keyword evidence="1" id="KW-0902">Two-component regulatory system</keyword>
<dbReference type="GO" id="GO:0000156">
    <property type="term" value="F:phosphorelay response regulator activity"/>
    <property type="evidence" value="ECO:0007669"/>
    <property type="project" value="InterPro"/>
</dbReference>
<protein>
    <submittedName>
        <fullName evidence="4">LytTR family transcriptional regulator</fullName>
    </submittedName>
</protein>
<dbReference type="Gene3D" id="2.40.50.1020">
    <property type="entry name" value="LytTr DNA-binding domain"/>
    <property type="match status" value="1"/>
</dbReference>
<dbReference type="Proteomes" id="UP000248926">
    <property type="component" value="Unassembled WGS sequence"/>
</dbReference>
<feature type="domain" description="HTH LytTR-type" evidence="3">
    <location>
        <begin position="186"/>
        <end position="290"/>
    </location>
</feature>
<proteinExistence type="predicted"/>